<gene>
    <name evidence="3" type="primary">Acey_s0107.g3781</name>
    <name evidence="3" type="ORF">Y032_0107g3781</name>
</gene>
<feature type="region of interest" description="Disordered" evidence="1">
    <location>
        <begin position="19"/>
        <end position="40"/>
    </location>
</feature>
<proteinExistence type="predicted"/>
<feature type="compositionally biased region" description="Basic and acidic residues" evidence="1">
    <location>
        <begin position="30"/>
        <end position="40"/>
    </location>
</feature>
<dbReference type="OrthoDB" id="5894972at2759"/>
<keyword evidence="4" id="KW-1185">Reference proteome</keyword>
<dbReference type="EMBL" id="JARK01001443">
    <property type="protein sequence ID" value="EYC01410.1"/>
    <property type="molecule type" value="Genomic_DNA"/>
</dbReference>
<keyword evidence="2" id="KW-1133">Transmembrane helix</keyword>
<name>A0A016TFH6_9BILA</name>
<protein>
    <submittedName>
        <fullName evidence="3">Uncharacterized protein</fullName>
    </submittedName>
</protein>
<feature type="transmembrane region" description="Helical" evidence="2">
    <location>
        <begin position="81"/>
        <end position="103"/>
    </location>
</feature>
<comment type="caution">
    <text evidence="3">The sequence shown here is derived from an EMBL/GenBank/DDBJ whole genome shotgun (WGS) entry which is preliminary data.</text>
</comment>
<organism evidence="3 4">
    <name type="scientific">Ancylostoma ceylanicum</name>
    <dbReference type="NCBI Taxonomy" id="53326"/>
    <lineage>
        <taxon>Eukaryota</taxon>
        <taxon>Metazoa</taxon>
        <taxon>Ecdysozoa</taxon>
        <taxon>Nematoda</taxon>
        <taxon>Chromadorea</taxon>
        <taxon>Rhabditida</taxon>
        <taxon>Rhabditina</taxon>
        <taxon>Rhabditomorpha</taxon>
        <taxon>Strongyloidea</taxon>
        <taxon>Ancylostomatidae</taxon>
        <taxon>Ancylostomatinae</taxon>
        <taxon>Ancylostoma</taxon>
    </lineage>
</organism>
<evidence type="ECO:0000313" key="3">
    <source>
        <dbReference type="EMBL" id="EYC01410.1"/>
    </source>
</evidence>
<keyword evidence="2" id="KW-0472">Membrane</keyword>
<evidence type="ECO:0000256" key="2">
    <source>
        <dbReference type="SAM" id="Phobius"/>
    </source>
</evidence>
<accession>A0A016TFH6</accession>
<keyword evidence="2" id="KW-0812">Transmembrane</keyword>
<reference evidence="4" key="1">
    <citation type="journal article" date="2015" name="Nat. Genet.">
        <title>The genome and transcriptome of the zoonotic hookworm Ancylostoma ceylanicum identify infection-specific gene families.</title>
        <authorList>
            <person name="Schwarz E.M."/>
            <person name="Hu Y."/>
            <person name="Antoshechkin I."/>
            <person name="Miller M.M."/>
            <person name="Sternberg P.W."/>
            <person name="Aroian R.V."/>
        </authorList>
    </citation>
    <scope>NUCLEOTIDE SEQUENCE</scope>
    <source>
        <strain evidence="4">HY135</strain>
    </source>
</reference>
<dbReference type="AlphaFoldDB" id="A0A016TFH6"/>
<evidence type="ECO:0000313" key="4">
    <source>
        <dbReference type="Proteomes" id="UP000024635"/>
    </source>
</evidence>
<sequence length="104" mass="11820">MPTTTCRWLDHLPRTPVAASSELKTQGSKESCEGHVKSSEELRWPRKHRFKQKEGKKALPDSVETAVEISYSFKSVSSSCLGFYMALLYIYRVLNTFLSIAFLS</sequence>
<evidence type="ECO:0000256" key="1">
    <source>
        <dbReference type="SAM" id="MobiDB-lite"/>
    </source>
</evidence>
<dbReference type="Proteomes" id="UP000024635">
    <property type="component" value="Unassembled WGS sequence"/>
</dbReference>